<dbReference type="VEuPathDB" id="TriTrypDB:TCDM_08046"/>
<dbReference type="VEuPathDB" id="TriTrypDB:TcYC6_0073860"/>
<dbReference type="VEuPathDB" id="TriTrypDB:TcCL_ESM04342"/>
<evidence type="ECO:0000256" key="1">
    <source>
        <dbReference type="SAM" id="Coils"/>
    </source>
</evidence>
<reference evidence="2 4" key="1">
    <citation type="journal article" date="2018" name="Microb. Genom.">
        <title>Expanding an expanded genome: long-read sequencing of Trypanosoma cruzi.</title>
        <authorList>
            <person name="Berna L."/>
            <person name="Rodriguez M."/>
            <person name="Chiribao M.L."/>
            <person name="Parodi-Talice A."/>
            <person name="Pita S."/>
            <person name="Rijo G."/>
            <person name="Alvarez-Valin F."/>
            <person name="Robello C."/>
        </authorList>
    </citation>
    <scope>NUCLEOTIDE SEQUENCE [LARGE SCALE GENOMIC DNA]</scope>
    <source>
        <strain evidence="2 4">Dm28c</strain>
    </source>
</reference>
<keyword evidence="1" id="KW-0175">Coiled coil</keyword>
<proteinExistence type="predicted"/>
<accession>A0A2V2ULY7</accession>
<dbReference type="AlphaFoldDB" id="A0A2V2ULY7"/>
<dbReference type="VEuPathDB" id="TriTrypDB:BCY84_14727"/>
<name>A0A2V2ULY7_TRYCR</name>
<feature type="coiled-coil region" evidence="1">
    <location>
        <begin position="183"/>
        <end position="257"/>
    </location>
</feature>
<dbReference type="VEuPathDB" id="TriTrypDB:TcG_01735"/>
<dbReference type="VEuPathDB" id="TriTrypDB:Tc_MARK_4168"/>
<dbReference type="Proteomes" id="UP000246121">
    <property type="component" value="Unassembled WGS sequence"/>
</dbReference>
<dbReference type="VEuPathDB" id="TriTrypDB:TcBrA4_0069910"/>
<dbReference type="VEuPathDB" id="TriTrypDB:C4B63_281g5"/>
<evidence type="ECO:0000313" key="4">
    <source>
        <dbReference type="Proteomes" id="UP000246121"/>
    </source>
</evidence>
<evidence type="ECO:0000313" key="3">
    <source>
        <dbReference type="EMBL" id="PWU96181.1"/>
    </source>
</evidence>
<dbReference type="VEuPathDB" id="TriTrypDB:TcCL_ESM04343"/>
<feature type="coiled-coil region" evidence="1">
    <location>
        <begin position="302"/>
        <end position="393"/>
    </location>
</feature>
<sequence>MKGETAEAADLVKTLLKADEECRELRDKVAALEKTCRVRERDARTVGATPSYGNGTLKKIKCRTITLPIEVFGELNSKAGDVTLLLSEQKKLLKEKKQLEEILRSSAAATEEANELNTDLKQRIGYTDGETLLHLKDASDTVAYKNGLKHDILQSLRDRETIQTTLKRQTQHMRGLLDDLVKSKELDEQRERAAQQLEEKRTELEGIREEVYSMRRLLERKEKQLEKEKPVDELLLAQRAENERRTVVHKLEREEETLRQNEISIRHRATQIAKLERRIEMIGDALGSEENADEERVDAELVEQLRKEILSLSRIHQKCEARQELLDADITDLDRRSTGLIRTAANMRKEMQRIEKAHQKFTDAQKKELEMEQMAAEQEIGDIEREIEMLRRINSRRKQKAQRA</sequence>
<dbReference type="EMBL" id="PRFA01000019">
    <property type="protein sequence ID" value="PWU96181.1"/>
    <property type="molecule type" value="Genomic_DNA"/>
</dbReference>
<evidence type="ECO:0000313" key="2">
    <source>
        <dbReference type="EMBL" id="PWU83818.1"/>
    </source>
</evidence>
<organism evidence="2 4">
    <name type="scientific">Trypanosoma cruzi</name>
    <dbReference type="NCBI Taxonomy" id="5693"/>
    <lineage>
        <taxon>Eukaryota</taxon>
        <taxon>Discoba</taxon>
        <taxon>Euglenozoa</taxon>
        <taxon>Kinetoplastea</taxon>
        <taxon>Metakinetoplastina</taxon>
        <taxon>Trypanosomatida</taxon>
        <taxon>Trypanosomatidae</taxon>
        <taxon>Trypanosoma</taxon>
        <taxon>Schizotrypanum</taxon>
    </lineage>
</organism>
<gene>
    <name evidence="3" type="ORF">C4B63_19g11</name>
    <name evidence="2" type="ORF">C4B63_281g5</name>
</gene>
<comment type="caution">
    <text evidence="2">The sequence shown here is derived from an EMBL/GenBank/DDBJ whole genome shotgun (WGS) entry which is preliminary data.</text>
</comment>
<dbReference type="VEuPathDB" id="TriTrypDB:TcCLB.509837.10"/>
<dbReference type="OrthoDB" id="271694at2759"/>
<protein>
    <submittedName>
        <fullName evidence="2">Uncharacterized protein</fullName>
    </submittedName>
</protein>
<dbReference type="EMBL" id="PRFA01000281">
    <property type="protein sequence ID" value="PWU83818.1"/>
    <property type="molecule type" value="Genomic_DNA"/>
</dbReference>
<feature type="coiled-coil region" evidence="1">
    <location>
        <begin position="8"/>
        <end position="42"/>
    </location>
</feature>
<dbReference type="VEuPathDB" id="TriTrypDB:TCSYLVIO_007634"/>
<dbReference type="VEuPathDB" id="TriTrypDB:C4B63_19g11"/>
<dbReference type="VEuPathDB" id="TriTrypDB:ECC02_007521"/>